<feature type="non-terminal residue" evidence="1">
    <location>
        <position position="1"/>
    </location>
</feature>
<name>X1QRG5_9ZZZZ</name>
<sequence length="76" mass="8995">GYPMDDHMYPIQTVARKLDVLPNVAKSRAARLRKKGFRCGRYGQRIWRYSERDVEVLAGREQPIVHVRTEDRQKEP</sequence>
<dbReference type="EMBL" id="BARW01003782">
    <property type="protein sequence ID" value="GAI70843.1"/>
    <property type="molecule type" value="Genomic_DNA"/>
</dbReference>
<comment type="caution">
    <text evidence="1">The sequence shown here is derived from an EMBL/GenBank/DDBJ whole genome shotgun (WGS) entry which is preliminary data.</text>
</comment>
<reference evidence="1" key="1">
    <citation type="journal article" date="2014" name="Front. Microbiol.">
        <title>High frequency of phylogenetically diverse reductive dehalogenase-homologous genes in deep subseafloor sedimentary metagenomes.</title>
        <authorList>
            <person name="Kawai M."/>
            <person name="Futagami T."/>
            <person name="Toyoda A."/>
            <person name="Takaki Y."/>
            <person name="Nishi S."/>
            <person name="Hori S."/>
            <person name="Arai W."/>
            <person name="Tsubouchi T."/>
            <person name="Morono Y."/>
            <person name="Uchiyama I."/>
            <person name="Ito T."/>
            <person name="Fujiyama A."/>
            <person name="Inagaki F."/>
            <person name="Takami H."/>
        </authorList>
    </citation>
    <scope>NUCLEOTIDE SEQUENCE</scope>
    <source>
        <strain evidence="1">Expedition CK06-06</strain>
    </source>
</reference>
<dbReference type="AlphaFoldDB" id="X1QRG5"/>
<proteinExistence type="predicted"/>
<gene>
    <name evidence="1" type="ORF">S12H4_09365</name>
</gene>
<protein>
    <submittedName>
        <fullName evidence="1">Uncharacterized protein</fullName>
    </submittedName>
</protein>
<accession>X1QRG5</accession>
<organism evidence="1">
    <name type="scientific">marine sediment metagenome</name>
    <dbReference type="NCBI Taxonomy" id="412755"/>
    <lineage>
        <taxon>unclassified sequences</taxon>
        <taxon>metagenomes</taxon>
        <taxon>ecological metagenomes</taxon>
    </lineage>
</organism>
<evidence type="ECO:0000313" key="1">
    <source>
        <dbReference type="EMBL" id="GAI70843.1"/>
    </source>
</evidence>